<evidence type="ECO:0000313" key="1">
    <source>
        <dbReference type="EMBL" id="GBN12998.1"/>
    </source>
</evidence>
<sequence length="206" mass="24149">MRSVLRLRAFSVHSCPGAQLSATFSTDTSSSHQTFFSHRWIGRAGLDNVYLQVYDVQRRVIHEKIHTLTKFLVHTTNVQCVRPWSPSIHPNSNPVPSRHSIACFRHSSSDAFLQCLQRCWHWGYINFVIHITPWEEIMWRKIWRPGGPWQQMNLIQTNAPYPAMWQFSVEKVACHLASIRATRRAFKLGKCMYLLMYHPSFYVAYL</sequence>
<proteinExistence type="predicted"/>
<keyword evidence="2" id="KW-1185">Reference proteome</keyword>
<gene>
    <name evidence="1" type="ORF">AVEN_249859_1</name>
</gene>
<protein>
    <submittedName>
        <fullName evidence="1">Uncharacterized protein</fullName>
    </submittedName>
</protein>
<reference evidence="1 2" key="1">
    <citation type="journal article" date="2019" name="Sci. Rep.">
        <title>Orb-weaving spider Araneus ventricosus genome elucidates the spidroin gene catalogue.</title>
        <authorList>
            <person name="Kono N."/>
            <person name="Nakamura H."/>
            <person name="Ohtoshi R."/>
            <person name="Moran D.A.P."/>
            <person name="Shinohara A."/>
            <person name="Yoshida Y."/>
            <person name="Fujiwara M."/>
            <person name="Mori M."/>
            <person name="Tomita M."/>
            <person name="Arakawa K."/>
        </authorList>
    </citation>
    <scope>NUCLEOTIDE SEQUENCE [LARGE SCALE GENOMIC DNA]</scope>
</reference>
<dbReference type="Proteomes" id="UP000499080">
    <property type="component" value="Unassembled WGS sequence"/>
</dbReference>
<name>A0A4Y2LE77_ARAVE</name>
<comment type="caution">
    <text evidence="1">The sequence shown here is derived from an EMBL/GenBank/DDBJ whole genome shotgun (WGS) entry which is preliminary data.</text>
</comment>
<dbReference type="EMBL" id="BGPR01005745">
    <property type="protein sequence ID" value="GBN12998.1"/>
    <property type="molecule type" value="Genomic_DNA"/>
</dbReference>
<organism evidence="1 2">
    <name type="scientific">Araneus ventricosus</name>
    <name type="common">Orbweaver spider</name>
    <name type="synonym">Epeira ventricosa</name>
    <dbReference type="NCBI Taxonomy" id="182803"/>
    <lineage>
        <taxon>Eukaryota</taxon>
        <taxon>Metazoa</taxon>
        <taxon>Ecdysozoa</taxon>
        <taxon>Arthropoda</taxon>
        <taxon>Chelicerata</taxon>
        <taxon>Arachnida</taxon>
        <taxon>Araneae</taxon>
        <taxon>Araneomorphae</taxon>
        <taxon>Entelegynae</taxon>
        <taxon>Araneoidea</taxon>
        <taxon>Araneidae</taxon>
        <taxon>Araneus</taxon>
    </lineage>
</organism>
<dbReference type="AlphaFoldDB" id="A0A4Y2LE77"/>
<evidence type="ECO:0000313" key="2">
    <source>
        <dbReference type="Proteomes" id="UP000499080"/>
    </source>
</evidence>
<accession>A0A4Y2LE77</accession>